<comment type="caution">
    <text evidence="2">The sequence shown here is derived from an EMBL/GenBank/DDBJ whole genome shotgun (WGS) entry which is preliminary data.</text>
</comment>
<evidence type="ECO:0008006" key="4">
    <source>
        <dbReference type="Google" id="ProtNLM"/>
    </source>
</evidence>
<evidence type="ECO:0000313" key="2">
    <source>
        <dbReference type="EMBL" id="OYX55840.1"/>
    </source>
</evidence>
<reference evidence="2 3" key="1">
    <citation type="submission" date="2017-03" db="EMBL/GenBank/DDBJ databases">
        <title>Lifting the veil on microbial sulfur biogeochemistry in mining wastewaters.</title>
        <authorList>
            <person name="Kantor R.S."/>
            <person name="Colenbrander Nelson T."/>
            <person name="Marshall S."/>
            <person name="Bennett D."/>
            <person name="Apte S."/>
            <person name="Camacho D."/>
            <person name="Thomas B.C."/>
            <person name="Warren L.A."/>
            <person name="Banfield J.F."/>
        </authorList>
    </citation>
    <scope>NUCLEOTIDE SEQUENCE [LARGE SCALE GENOMIC DNA]</scope>
    <source>
        <strain evidence="2">32-68-21</strain>
    </source>
</reference>
<evidence type="ECO:0000313" key="3">
    <source>
        <dbReference type="Proteomes" id="UP000216147"/>
    </source>
</evidence>
<dbReference type="Proteomes" id="UP000216147">
    <property type="component" value="Unassembled WGS sequence"/>
</dbReference>
<keyword evidence="1" id="KW-0812">Transmembrane</keyword>
<evidence type="ECO:0000256" key="1">
    <source>
        <dbReference type="SAM" id="Phobius"/>
    </source>
</evidence>
<feature type="transmembrane region" description="Helical" evidence="1">
    <location>
        <begin position="115"/>
        <end position="137"/>
    </location>
</feature>
<dbReference type="InterPro" id="IPR046739">
    <property type="entry name" value="DUF6789"/>
</dbReference>
<name>A0A258HFU1_9CAUL</name>
<accession>A0A258HFU1</accession>
<sequence length="157" mass="16605">MMSRVQKGMIAGLFATVAVSILEAVNVFAGPWVEPFPLFVASLIGMPGNLVVGWIAHFIAGTVILGALFGILCPRMPGQTPETKGIIFAVGAWAVLMVMVFLFGDARLFRGSGGFGMVAWMLVSHAVFGIVLGNVYARLVAREKRAAKLMDGVAAAH</sequence>
<gene>
    <name evidence="2" type="ORF">B7Y86_11700</name>
</gene>
<feature type="transmembrane region" description="Helical" evidence="1">
    <location>
        <begin position="53"/>
        <end position="73"/>
    </location>
</feature>
<feature type="transmembrane region" description="Helical" evidence="1">
    <location>
        <begin position="85"/>
        <end position="103"/>
    </location>
</feature>
<dbReference type="Pfam" id="PF20587">
    <property type="entry name" value="DUF6789"/>
    <property type="match status" value="1"/>
</dbReference>
<proteinExistence type="predicted"/>
<keyword evidence="1" id="KW-1133">Transmembrane helix</keyword>
<dbReference type="EMBL" id="NCEQ01000011">
    <property type="protein sequence ID" value="OYX55840.1"/>
    <property type="molecule type" value="Genomic_DNA"/>
</dbReference>
<dbReference type="AlphaFoldDB" id="A0A258HFU1"/>
<organism evidence="2 3">
    <name type="scientific">Brevundimonas subvibrioides</name>
    <dbReference type="NCBI Taxonomy" id="74313"/>
    <lineage>
        <taxon>Bacteria</taxon>
        <taxon>Pseudomonadati</taxon>
        <taxon>Pseudomonadota</taxon>
        <taxon>Alphaproteobacteria</taxon>
        <taxon>Caulobacterales</taxon>
        <taxon>Caulobacteraceae</taxon>
        <taxon>Brevundimonas</taxon>
    </lineage>
</organism>
<keyword evidence="1" id="KW-0472">Membrane</keyword>
<protein>
    <recommendedName>
        <fullName evidence="4">Transmembrane protein</fullName>
    </recommendedName>
</protein>